<protein>
    <recommendedName>
        <fullName evidence="2">RNA helicase</fullName>
        <ecNumber evidence="2">3.6.4.13</ecNumber>
    </recommendedName>
</protein>
<dbReference type="Pfam" id="PF00271">
    <property type="entry name" value="Helicase_C"/>
    <property type="match status" value="1"/>
</dbReference>
<sequence length="1183" mass="131852">MSTDKELYKLELLSLVARVSEELFNHTKLQDKTLAEYVIALHEQSKSVDIFQKKLAEIGADFPEWFIKNLDRLIVTMHPKYKRKAAKAKAKAAKADPDAANSAKDLQARKFPGLSVPDQDWTAGDKYVEERAKVEPKEELPSSISMDDTMAELAAVAARRNRPTAGDFIDGEPSSKRQRYESSSRDERSEDEQRGRRYGSNGHAGPSRLDARPVLYKIYNGVVQNIRDFGAFVSLEGVQGRTEGMVHISNITGTRLDNPSEVLRRNDRVKVKVMSIAGNKYGLSMKDVDQRTGADLSPHLYIKSAEEMANDERRAAARAASGSNATPLIPVDERKTTTAKRLSSPERFEIKQLIASGAVSAADYPELDQDYSLGAQQEEIEEDIDIEVNEREPSFLAGQTKITLELSPVKIVKAPDGSLNRAALAGASLAKERKDLKRLEANEQADSESRDLSQPWLDPMASQQQRQFASDVKGSLMNQRAAQTPAWKAANKVQTYGKITSLSIQEQRKSLPIYKLREQLVQAVKENQILVVVGDTGSGKTTQMAQYLAEEGLLEHGKLGCTQPRKVAAVSVAKRVAEEVGCRLGSEVGYTIRFEDLTSPETKIKYMTDGMLLRELLVDPDCSKYSVIMLDEAHERTVATDVLFGLMKKACKRRPDLKLICTSATLDAAKFATYFWGCPIFTIPGRTFPVETLYTKEPEPDYLEASLITILQIHLMEPAGDILLFLTGQEEIDTACEVLFERVKALGPQVPELLILPVYAALPSEMQSRIFDPAPPGARKVVIATNIAETSITIDGIYYVIDPGFAKQNAYDPKLGMDSLIVTPISQAQARQRAGRAGRTGPGKCYRLYTEIAYRNEMLPNPIPEIQRTNLAHTILTLKAMGVNDLINFDFMDPPPAATMITALEQLYALGALDDEGLLTRIGRKMADFPLDPPLSKMLIKSVDYGCSEEALTIVAMLQAGGQVYYRPKDKQAQADAKKAKFHQPEGDLLTLLAVYNGWKASKFSNPWCFENFIHTRAMKTAQDVRKQLIGIMDRYKHDLVSCGTNYNRVRMAICSGFFRNAAKKDATEGYKTLVEGTPVSIHPSSALFQRPPEWCIYYELVLTAKEYMHQITVIEPKWLSEVAPTFFRVADMNKISKRKAAEKIEPLFDRFAADKDDWRLSKVKKPVYNSQAFTSGDGGRGW</sequence>
<feature type="region of interest" description="Disordered" evidence="11">
    <location>
        <begin position="127"/>
        <end position="146"/>
    </location>
</feature>
<dbReference type="CDD" id="cd21691">
    <property type="entry name" value="GH2-like_DHX8"/>
    <property type="match status" value="1"/>
</dbReference>
<keyword evidence="4" id="KW-0547">Nucleotide-binding</keyword>
<dbReference type="InterPro" id="IPR014001">
    <property type="entry name" value="Helicase_ATP-bd"/>
</dbReference>
<evidence type="ECO:0000256" key="2">
    <source>
        <dbReference type="ARBA" id="ARBA00012552"/>
    </source>
</evidence>
<evidence type="ECO:0000256" key="4">
    <source>
        <dbReference type="ARBA" id="ARBA00022741"/>
    </source>
</evidence>
<evidence type="ECO:0000256" key="8">
    <source>
        <dbReference type="ARBA" id="ARBA00023187"/>
    </source>
</evidence>
<keyword evidence="3" id="KW-0507">mRNA processing</keyword>
<keyword evidence="8" id="KW-0508">mRNA splicing</keyword>
<dbReference type="SMART" id="SM00490">
    <property type="entry name" value="HELICc"/>
    <property type="match status" value="1"/>
</dbReference>
<dbReference type="Pfam" id="PF04408">
    <property type="entry name" value="WHD_HA2"/>
    <property type="match status" value="1"/>
</dbReference>
<dbReference type="InterPro" id="IPR011709">
    <property type="entry name" value="DEAD-box_helicase_OB_fold"/>
</dbReference>
<dbReference type="InterPro" id="IPR012340">
    <property type="entry name" value="NA-bd_OB-fold"/>
</dbReference>
<feature type="domain" description="S1 motif" evidence="12">
    <location>
        <begin position="216"/>
        <end position="286"/>
    </location>
</feature>
<keyword evidence="5" id="KW-0378">Hydrolase</keyword>
<dbReference type="Pfam" id="PF07717">
    <property type="entry name" value="OB_NTP_bind"/>
    <property type="match status" value="1"/>
</dbReference>
<dbReference type="GO" id="GO:0071013">
    <property type="term" value="C:catalytic step 2 spliceosome"/>
    <property type="evidence" value="ECO:0007669"/>
    <property type="project" value="TreeGrafter"/>
</dbReference>
<dbReference type="GO" id="GO:0003724">
    <property type="term" value="F:RNA helicase activity"/>
    <property type="evidence" value="ECO:0007669"/>
    <property type="project" value="UniProtKB-EC"/>
</dbReference>
<feature type="domain" description="Helicase C-terminal" evidence="14">
    <location>
        <begin position="709"/>
        <end position="882"/>
    </location>
</feature>
<gene>
    <name evidence="15" type="ORF">DB88DRAFT_501222</name>
</gene>
<evidence type="ECO:0000256" key="10">
    <source>
        <dbReference type="ARBA" id="ARBA00047984"/>
    </source>
</evidence>
<dbReference type="InterPro" id="IPR049621">
    <property type="entry name" value="S1_DHX8_helicase"/>
</dbReference>
<evidence type="ECO:0000259" key="14">
    <source>
        <dbReference type="PROSITE" id="PS51194"/>
    </source>
</evidence>
<evidence type="ECO:0000313" key="16">
    <source>
        <dbReference type="Proteomes" id="UP001182556"/>
    </source>
</evidence>
<dbReference type="Gene3D" id="1.20.120.1080">
    <property type="match status" value="1"/>
</dbReference>
<proteinExistence type="predicted"/>
<feature type="domain" description="Helicase ATP-binding" evidence="13">
    <location>
        <begin position="521"/>
        <end position="684"/>
    </location>
</feature>
<reference evidence="15" key="1">
    <citation type="submission" date="2023-02" db="EMBL/GenBank/DDBJ databases">
        <title>Identification and recombinant expression of a fungal hydrolase from Papiliotrema laurentii that hydrolyzes apple cutin and clears colloidal polyester polyurethane.</title>
        <authorList>
            <consortium name="DOE Joint Genome Institute"/>
            <person name="Roman V.A."/>
            <person name="Bojanowski C."/>
            <person name="Crable B.R."/>
            <person name="Wagner D.N."/>
            <person name="Hung C.S."/>
            <person name="Nadeau L.J."/>
            <person name="Schratz L."/>
            <person name="Haridas S."/>
            <person name="Pangilinan J."/>
            <person name="Lipzen A."/>
            <person name="Na H."/>
            <person name="Yan M."/>
            <person name="Ng V."/>
            <person name="Grigoriev I.V."/>
            <person name="Spatafora J.W."/>
            <person name="Barlow D."/>
            <person name="Biffinger J."/>
            <person name="Kelley-Loughnane N."/>
            <person name="Varaljay V.A."/>
            <person name="Crookes-Goodson W.J."/>
        </authorList>
    </citation>
    <scope>NUCLEOTIDE SEQUENCE</scope>
    <source>
        <strain evidence="15">5307AH</strain>
    </source>
</reference>
<evidence type="ECO:0000256" key="1">
    <source>
        <dbReference type="ARBA" id="ARBA00004123"/>
    </source>
</evidence>
<evidence type="ECO:0000256" key="9">
    <source>
        <dbReference type="ARBA" id="ARBA00023242"/>
    </source>
</evidence>
<dbReference type="InterPro" id="IPR048333">
    <property type="entry name" value="HA2_WH"/>
</dbReference>
<evidence type="ECO:0000256" key="3">
    <source>
        <dbReference type="ARBA" id="ARBA00022664"/>
    </source>
</evidence>
<dbReference type="Gene3D" id="2.40.50.140">
    <property type="entry name" value="Nucleic acid-binding proteins"/>
    <property type="match status" value="1"/>
</dbReference>
<dbReference type="PANTHER" id="PTHR18934">
    <property type="entry name" value="ATP-DEPENDENT RNA HELICASE"/>
    <property type="match status" value="1"/>
</dbReference>
<feature type="region of interest" description="Disordered" evidence="11">
    <location>
        <begin position="440"/>
        <end position="475"/>
    </location>
</feature>
<feature type="compositionally biased region" description="Basic and acidic residues" evidence="11">
    <location>
        <begin position="173"/>
        <end position="195"/>
    </location>
</feature>
<organism evidence="15 16">
    <name type="scientific">Papiliotrema laurentii</name>
    <name type="common">Cryptococcus laurentii</name>
    <dbReference type="NCBI Taxonomy" id="5418"/>
    <lineage>
        <taxon>Eukaryota</taxon>
        <taxon>Fungi</taxon>
        <taxon>Dikarya</taxon>
        <taxon>Basidiomycota</taxon>
        <taxon>Agaricomycotina</taxon>
        <taxon>Tremellomycetes</taxon>
        <taxon>Tremellales</taxon>
        <taxon>Rhynchogastremaceae</taxon>
        <taxon>Papiliotrema</taxon>
    </lineage>
</organism>
<feature type="compositionally biased region" description="Basic and acidic residues" evidence="11">
    <location>
        <begin position="127"/>
        <end position="140"/>
    </location>
</feature>
<dbReference type="InterPro" id="IPR011545">
    <property type="entry name" value="DEAD/DEAH_box_helicase_dom"/>
</dbReference>
<dbReference type="CDD" id="cd18791">
    <property type="entry name" value="SF2_C_RHA"/>
    <property type="match status" value="1"/>
</dbReference>
<feature type="region of interest" description="Disordered" evidence="11">
    <location>
        <begin position="161"/>
        <end position="206"/>
    </location>
</feature>
<keyword evidence="7" id="KW-0067">ATP-binding</keyword>
<dbReference type="PROSITE" id="PS51192">
    <property type="entry name" value="HELICASE_ATP_BIND_1"/>
    <property type="match status" value="1"/>
</dbReference>
<dbReference type="GO" id="GO:0005524">
    <property type="term" value="F:ATP binding"/>
    <property type="evidence" value="ECO:0007669"/>
    <property type="project" value="UniProtKB-KW"/>
</dbReference>
<dbReference type="GO" id="GO:0003723">
    <property type="term" value="F:RNA binding"/>
    <property type="evidence" value="ECO:0007669"/>
    <property type="project" value="TreeGrafter"/>
</dbReference>
<dbReference type="Gene3D" id="3.40.50.300">
    <property type="entry name" value="P-loop containing nucleotide triphosphate hydrolases"/>
    <property type="match status" value="2"/>
</dbReference>
<dbReference type="SUPFAM" id="SSF52540">
    <property type="entry name" value="P-loop containing nucleoside triphosphate hydrolases"/>
    <property type="match status" value="1"/>
</dbReference>
<dbReference type="FunFam" id="1.20.120.1080:FF:000001">
    <property type="entry name" value="Pre-mRNA-splicing factor ATP-dependent RNA helicase"/>
    <property type="match status" value="1"/>
</dbReference>
<evidence type="ECO:0000259" key="13">
    <source>
        <dbReference type="PROSITE" id="PS51192"/>
    </source>
</evidence>
<evidence type="ECO:0000256" key="5">
    <source>
        <dbReference type="ARBA" id="ARBA00022801"/>
    </source>
</evidence>
<keyword evidence="16" id="KW-1185">Reference proteome</keyword>
<dbReference type="EC" id="3.6.4.13" evidence="2"/>
<dbReference type="PANTHER" id="PTHR18934:SF85">
    <property type="entry name" value="ATP-DEPENDENT RNA HELICASE DHX8"/>
    <property type="match status" value="1"/>
</dbReference>
<evidence type="ECO:0000256" key="7">
    <source>
        <dbReference type="ARBA" id="ARBA00022840"/>
    </source>
</evidence>
<comment type="catalytic activity">
    <reaction evidence="10">
        <text>ATP + H2O = ADP + phosphate + H(+)</text>
        <dbReference type="Rhea" id="RHEA:13065"/>
        <dbReference type="ChEBI" id="CHEBI:15377"/>
        <dbReference type="ChEBI" id="CHEBI:15378"/>
        <dbReference type="ChEBI" id="CHEBI:30616"/>
        <dbReference type="ChEBI" id="CHEBI:43474"/>
        <dbReference type="ChEBI" id="CHEBI:456216"/>
        <dbReference type="EC" id="3.6.4.13"/>
    </reaction>
</comment>
<dbReference type="InterPro" id="IPR003029">
    <property type="entry name" value="S1_domain"/>
</dbReference>
<dbReference type="SUPFAM" id="SSF50249">
    <property type="entry name" value="Nucleic acid-binding proteins"/>
    <property type="match status" value="1"/>
</dbReference>
<dbReference type="InterPro" id="IPR027417">
    <property type="entry name" value="P-loop_NTPase"/>
</dbReference>
<comment type="subcellular location">
    <subcellularLocation>
        <location evidence="1">Nucleus</location>
    </subcellularLocation>
</comment>
<dbReference type="Pfam" id="PF21010">
    <property type="entry name" value="HA2_C"/>
    <property type="match status" value="1"/>
</dbReference>
<keyword evidence="9" id="KW-0539">Nucleus</keyword>
<name>A0AAD9CXD1_PAPLA</name>
<dbReference type="FunFam" id="2.40.50.140:FF:000061">
    <property type="entry name" value="ATP-dependent RNA helicase DHX8"/>
    <property type="match status" value="1"/>
</dbReference>
<dbReference type="GO" id="GO:0016787">
    <property type="term" value="F:hydrolase activity"/>
    <property type="evidence" value="ECO:0007669"/>
    <property type="project" value="UniProtKB-KW"/>
</dbReference>
<dbReference type="PROSITE" id="PS51194">
    <property type="entry name" value="HELICASE_CTER"/>
    <property type="match status" value="1"/>
</dbReference>
<dbReference type="SMART" id="SM00316">
    <property type="entry name" value="S1"/>
    <property type="match status" value="1"/>
</dbReference>
<dbReference type="PROSITE" id="PS00690">
    <property type="entry name" value="DEAH_ATP_HELICASE"/>
    <property type="match status" value="1"/>
</dbReference>
<keyword evidence="6" id="KW-0347">Helicase</keyword>
<evidence type="ECO:0000259" key="12">
    <source>
        <dbReference type="PROSITE" id="PS50126"/>
    </source>
</evidence>
<dbReference type="InterPro" id="IPR002464">
    <property type="entry name" value="DNA/RNA_helicase_DEAH_CS"/>
</dbReference>
<dbReference type="Proteomes" id="UP001182556">
    <property type="component" value="Unassembled WGS sequence"/>
</dbReference>
<dbReference type="Pfam" id="PF00270">
    <property type="entry name" value="DEAD"/>
    <property type="match status" value="1"/>
</dbReference>
<evidence type="ECO:0000313" key="15">
    <source>
        <dbReference type="EMBL" id="KAK1920841.1"/>
    </source>
</evidence>
<evidence type="ECO:0000256" key="11">
    <source>
        <dbReference type="SAM" id="MobiDB-lite"/>
    </source>
</evidence>
<evidence type="ECO:0000256" key="6">
    <source>
        <dbReference type="ARBA" id="ARBA00022806"/>
    </source>
</evidence>
<dbReference type="InterPro" id="IPR007502">
    <property type="entry name" value="Helicase-assoc_dom"/>
</dbReference>
<dbReference type="InterPro" id="IPR049588">
    <property type="entry name" value="DHX8_GH2-like"/>
</dbReference>
<dbReference type="CDD" id="cd05684">
    <property type="entry name" value="S1_DHX8_helicase"/>
    <property type="match status" value="1"/>
</dbReference>
<feature type="compositionally biased region" description="Basic and acidic residues" evidence="11">
    <location>
        <begin position="440"/>
        <end position="451"/>
    </location>
</feature>
<dbReference type="Pfam" id="PF00575">
    <property type="entry name" value="S1"/>
    <property type="match status" value="1"/>
</dbReference>
<dbReference type="SMART" id="SM00487">
    <property type="entry name" value="DEXDc"/>
    <property type="match status" value="1"/>
</dbReference>
<dbReference type="InterPro" id="IPR001650">
    <property type="entry name" value="Helicase_C-like"/>
</dbReference>
<comment type="caution">
    <text evidence="15">The sequence shown here is derived from an EMBL/GenBank/DDBJ whole genome shotgun (WGS) entry which is preliminary data.</text>
</comment>
<dbReference type="GO" id="GO:0005684">
    <property type="term" value="C:U2-type spliceosomal complex"/>
    <property type="evidence" value="ECO:0007669"/>
    <property type="project" value="UniProtKB-ARBA"/>
</dbReference>
<accession>A0AAD9CXD1</accession>
<dbReference type="SMART" id="SM00847">
    <property type="entry name" value="HA2"/>
    <property type="match status" value="1"/>
</dbReference>
<dbReference type="FunFam" id="3.40.50.300:FF:000101">
    <property type="entry name" value="Pre-mRNA-splicing factor ATP-dependent RNA helicase"/>
    <property type="match status" value="1"/>
</dbReference>
<dbReference type="AlphaFoldDB" id="A0AAD9CXD1"/>
<dbReference type="PROSITE" id="PS50126">
    <property type="entry name" value="S1"/>
    <property type="match status" value="1"/>
</dbReference>
<dbReference type="GO" id="GO:0000390">
    <property type="term" value="P:spliceosomal complex disassembly"/>
    <property type="evidence" value="ECO:0007669"/>
    <property type="project" value="TreeGrafter"/>
</dbReference>
<dbReference type="FunFam" id="3.40.50.300:FF:000191">
    <property type="entry name" value="Pre-mRNA-splicing factor ATP-dependent RNA helicase"/>
    <property type="match status" value="1"/>
</dbReference>
<dbReference type="EMBL" id="JAODAN010000012">
    <property type="protein sequence ID" value="KAK1920841.1"/>
    <property type="molecule type" value="Genomic_DNA"/>
</dbReference>